<dbReference type="Gene3D" id="3.40.50.720">
    <property type="entry name" value="NAD(P)-binding Rossmann-like Domain"/>
    <property type="match status" value="1"/>
</dbReference>
<gene>
    <name evidence="3" type="ORF">SAMN06296008_102267</name>
</gene>
<dbReference type="OrthoDB" id="9780520at2"/>
<dbReference type="InterPro" id="IPR051603">
    <property type="entry name" value="Zinc-ADH_QOR/CCCR"/>
</dbReference>
<dbReference type="SMART" id="SM00829">
    <property type="entry name" value="PKS_ER"/>
    <property type="match status" value="1"/>
</dbReference>
<dbReference type="AlphaFoldDB" id="A0A1W1YCZ5"/>
<feature type="domain" description="Enoyl reductase (ER)" evidence="2">
    <location>
        <begin position="10"/>
        <end position="314"/>
    </location>
</feature>
<dbReference type="InterPro" id="IPR013149">
    <property type="entry name" value="ADH-like_C"/>
</dbReference>
<dbReference type="PANTHER" id="PTHR44154">
    <property type="entry name" value="QUINONE OXIDOREDUCTASE"/>
    <property type="match status" value="1"/>
</dbReference>
<dbReference type="Proteomes" id="UP000192708">
    <property type="component" value="Unassembled WGS sequence"/>
</dbReference>
<dbReference type="RefSeq" id="WP_084282653.1">
    <property type="nucleotide sequence ID" value="NZ_FWXJ01000002.1"/>
</dbReference>
<evidence type="ECO:0000313" key="3">
    <source>
        <dbReference type="EMBL" id="SMC34026.1"/>
    </source>
</evidence>
<keyword evidence="1" id="KW-0521">NADP</keyword>
<dbReference type="Pfam" id="PF08240">
    <property type="entry name" value="ADH_N"/>
    <property type="match status" value="1"/>
</dbReference>
<sequence length="325" mass="35077">MQALRFNQTGDLNNLELVEMPIPSLGKDEVLIEVKAGRLNRNDISNVMGRLPYTTIPRTPGRDYSGIIQQGPAELIGKEVWGTGKENGFIQDGSHAAYMKVHQSAISMKPQALSFVEAANCGTPYITAWGAIQSCHVKDGTRIVIIGANGAVGNAAVELAKKNKATVLGLVRTEEHLATIKEQEIFADLLPNASDEKALKRLIWKYFPEGPDVIFDTTGHWLPGSISAIGKFGQVAVIVAPGNGQVTISVRDLYRNGASIIGVNSLLYSGSECAAIFNGLAKDFDQHLLHPPQHIQTHALKNAIGVYKAVQDGLANGMHVFIPEH</sequence>
<dbReference type="GO" id="GO:0016491">
    <property type="term" value="F:oxidoreductase activity"/>
    <property type="evidence" value="ECO:0007669"/>
    <property type="project" value="InterPro"/>
</dbReference>
<keyword evidence="4" id="KW-1185">Reference proteome</keyword>
<accession>A0A1W1YCZ5</accession>
<dbReference type="Pfam" id="PF00107">
    <property type="entry name" value="ADH_zinc_N"/>
    <property type="match status" value="1"/>
</dbReference>
<dbReference type="EMBL" id="FWXJ01000002">
    <property type="protein sequence ID" value="SMC34026.1"/>
    <property type="molecule type" value="Genomic_DNA"/>
</dbReference>
<evidence type="ECO:0000313" key="4">
    <source>
        <dbReference type="Proteomes" id="UP000192708"/>
    </source>
</evidence>
<evidence type="ECO:0000259" key="2">
    <source>
        <dbReference type="SMART" id="SM00829"/>
    </source>
</evidence>
<organism evidence="3 4">
    <name type="scientific">Polynucleobacter kasalickyi</name>
    <dbReference type="NCBI Taxonomy" id="1938817"/>
    <lineage>
        <taxon>Bacteria</taxon>
        <taxon>Pseudomonadati</taxon>
        <taxon>Pseudomonadota</taxon>
        <taxon>Betaproteobacteria</taxon>
        <taxon>Burkholderiales</taxon>
        <taxon>Burkholderiaceae</taxon>
        <taxon>Polynucleobacter</taxon>
    </lineage>
</organism>
<dbReference type="Gene3D" id="3.90.180.10">
    <property type="entry name" value="Medium-chain alcohol dehydrogenases, catalytic domain"/>
    <property type="match status" value="1"/>
</dbReference>
<evidence type="ECO:0000256" key="1">
    <source>
        <dbReference type="ARBA" id="ARBA00022857"/>
    </source>
</evidence>
<dbReference type="InterPro" id="IPR036291">
    <property type="entry name" value="NAD(P)-bd_dom_sf"/>
</dbReference>
<dbReference type="SUPFAM" id="SSF50129">
    <property type="entry name" value="GroES-like"/>
    <property type="match status" value="1"/>
</dbReference>
<dbReference type="InterPro" id="IPR013154">
    <property type="entry name" value="ADH-like_N"/>
</dbReference>
<reference evidence="3 4" key="1">
    <citation type="submission" date="2017-04" db="EMBL/GenBank/DDBJ databases">
        <authorList>
            <person name="Afonso C.L."/>
            <person name="Miller P.J."/>
            <person name="Scott M.A."/>
            <person name="Spackman E."/>
            <person name="Goraichik I."/>
            <person name="Dimitrov K.M."/>
            <person name="Suarez D.L."/>
            <person name="Swayne D.E."/>
        </authorList>
    </citation>
    <scope>NUCLEOTIDE SEQUENCE [LARGE SCALE GENOMIC DNA]</scope>
    <source>
        <strain evidence="3 4">VK13</strain>
    </source>
</reference>
<dbReference type="InterPro" id="IPR020843">
    <property type="entry name" value="ER"/>
</dbReference>
<proteinExistence type="predicted"/>
<protein>
    <submittedName>
        <fullName evidence="3">NADPH:quinone reductase</fullName>
    </submittedName>
</protein>
<dbReference type="SUPFAM" id="SSF51735">
    <property type="entry name" value="NAD(P)-binding Rossmann-fold domains"/>
    <property type="match status" value="1"/>
</dbReference>
<dbReference type="InterPro" id="IPR011032">
    <property type="entry name" value="GroES-like_sf"/>
</dbReference>
<dbReference type="STRING" id="1938817.SAMN06296008_102267"/>
<dbReference type="PANTHER" id="PTHR44154:SF1">
    <property type="entry name" value="QUINONE OXIDOREDUCTASE"/>
    <property type="match status" value="1"/>
</dbReference>
<name>A0A1W1YCZ5_9BURK</name>